<dbReference type="SUPFAM" id="SSF52467">
    <property type="entry name" value="DHS-like NAD/FAD-binding domain"/>
    <property type="match status" value="1"/>
</dbReference>
<dbReference type="GO" id="GO:0070403">
    <property type="term" value="F:NAD+ binding"/>
    <property type="evidence" value="ECO:0007669"/>
    <property type="project" value="InterPro"/>
</dbReference>
<evidence type="ECO:0000256" key="3">
    <source>
        <dbReference type="SAM" id="MobiDB-lite"/>
    </source>
</evidence>
<name>X1B2A2_9ZZZZ</name>
<gene>
    <name evidence="5" type="ORF">S01H4_23494</name>
</gene>
<dbReference type="InterPro" id="IPR050134">
    <property type="entry name" value="NAD-dep_sirtuin_deacylases"/>
</dbReference>
<dbReference type="AlphaFoldDB" id="X1B2A2"/>
<accession>X1B2A2</accession>
<dbReference type="PANTHER" id="PTHR11085">
    <property type="entry name" value="NAD-DEPENDENT PROTEIN DEACYLASE SIRTUIN-5, MITOCHONDRIAL-RELATED"/>
    <property type="match status" value="1"/>
</dbReference>
<dbReference type="PANTHER" id="PTHR11085:SF10">
    <property type="entry name" value="NAD-DEPENDENT PROTEIN DEACYLASE SIRTUIN-5, MITOCHONDRIAL-RELATED"/>
    <property type="match status" value="1"/>
</dbReference>
<comment type="caution">
    <text evidence="5">The sequence shown here is derived from an EMBL/GenBank/DDBJ whole genome shotgun (WGS) entry which is preliminary data.</text>
</comment>
<dbReference type="EMBL" id="BART01010909">
    <property type="protein sequence ID" value="GAG78388.1"/>
    <property type="molecule type" value="Genomic_DNA"/>
</dbReference>
<dbReference type="GO" id="GO:0017136">
    <property type="term" value="F:histone deacetylase activity, NAD-dependent"/>
    <property type="evidence" value="ECO:0007669"/>
    <property type="project" value="TreeGrafter"/>
</dbReference>
<dbReference type="Pfam" id="PF02146">
    <property type="entry name" value="SIR2"/>
    <property type="match status" value="1"/>
</dbReference>
<sequence>MLEEVSVLLDQARPNPAHTGLARLQEMGLLQAIITQNIDNLHQEGGASRVIEYHGNAKTLSCLGCNQGYNANEIEGQGPPKCDCGKILKPNVVFFGEPIPRKALQESYDLASNCVALLILGTSGEVAPANTIPQREKDRPQHPHPQGIHHRGTERRD</sequence>
<dbReference type="InterPro" id="IPR029035">
    <property type="entry name" value="DHS-like_NAD/FAD-binding_dom"/>
</dbReference>
<evidence type="ECO:0000256" key="1">
    <source>
        <dbReference type="ARBA" id="ARBA00022679"/>
    </source>
</evidence>
<organism evidence="5">
    <name type="scientific">marine sediment metagenome</name>
    <dbReference type="NCBI Taxonomy" id="412755"/>
    <lineage>
        <taxon>unclassified sequences</taxon>
        <taxon>metagenomes</taxon>
        <taxon>ecological metagenomes</taxon>
    </lineage>
</organism>
<reference evidence="5" key="1">
    <citation type="journal article" date="2014" name="Front. Microbiol.">
        <title>High frequency of phylogenetically diverse reductive dehalogenase-homologous genes in deep subseafloor sedimentary metagenomes.</title>
        <authorList>
            <person name="Kawai M."/>
            <person name="Futagami T."/>
            <person name="Toyoda A."/>
            <person name="Takaki Y."/>
            <person name="Nishi S."/>
            <person name="Hori S."/>
            <person name="Arai W."/>
            <person name="Tsubouchi T."/>
            <person name="Morono Y."/>
            <person name="Uchiyama I."/>
            <person name="Ito T."/>
            <person name="Fujiyama A."/>
            <person name="Inagaki F."/>
            <person name="Takami H."/>
        </authorList>
    </citation>
    <scope>NUCLEOTIDE SEQUENCE</scope>
    <source>
        <strain evidence="5">Expedition CK06-06</strain>
    </source>
</reference>
<dbReference type="Gene3D" id="3.40.50.1220">
    <property type="entry name" value="TPP-binding domain"/>
    <property type="match status" value="1"/>
</dbReference>
<keyword evidence="2" id="KW-0520">NAD</keyword>
<feature type="domain" description="Deacetylase sirtuin-type" evidence="4">
    <location>
        <begin position="1"/>
        <end position="157"/>
    </location>
</feature>
<keyword evidence="1" id="KW-0808">Transferase</keyword>
<evidence type="ECO:0000313" key="5">
    <source>
        <dbReference type="EMBL" id="GAG78388.1"/>
    </source>
</evidence>
<feature type="compositionally biased region" description="Basic residues" evidence="3">
    <location>
        <begin position="147"/>
        <end position="157"/>
    </location>
</feature>
<protein>
    <recommendedName>
        <fullName evidence="4">Deacetylase sirtuin-type domain-containing protein</fullName>
    </recommendedName>
</protein>
<dbReference type="InterPro" id="IPR026590">
    <property type="entry name" value="Ssirtuin_cat_dom"/>
</dbReference>
<dbReference type="PROSITE" id="PS50305">
    <property type="entry name" value="SIRTUIN"/>
    <property type="match status" value="1"/>
</dbReference>
<proteinExistence type="predicted"/>
<feature type="region of interest" description="Disordered" evidence="3">
    <location>
        <begin position="132"/>
        <end position="157"/>
    </location>
</feature>
<dbReference type="InterPro" id="IPR003000">
    <property type="entry name" value="Sirtuin"/>
</dbReference>
<evidence type="ECO:0000259" key="4">
    <source>
        <dbReference type="PROSITE" id="PS50305"/>
    </source>
</evidence>
<evidence type="ECO:0000256" key="2">
    <source>
        <dbReference type="ARBA" id="ARBA00023027"/>
    </source>
</evidence>